<comment type="caution">
    <text evidence="1">The sequence shown here is derived from an EMBL/GenBank/DDBJ whole genome shotgun (WGS) entry which is preliminary data.</text>
</comment>
<gene>
    <name evidence="1" type="ORF">Nepgr_031041</name>
</gene>
<reference evidence="1" key="1">
    <citation type="submission" date="2023-05" db="EMBL/GenBank/DDBJ databases">
        <title>Nepenthes gracilis genome sequencing.</title>
        <authorList>
            <person name="Fukushima K."/>
        </authorList>
    </citation>
    <scope>NUCLEOTIDE SEQUENCE</scope>
    <source>
        <strain evidence="1">SING2019-196</strain>
    </source>
</reference>
<sequence>MMYRWCLPWKAGLTWISGNQHSYEKMVVVESFSQSPNGLGIFRKFSIKISLFPNKSQASHKDRGMAFFSPGRHVHVNPVTTWLITK</sequence>
<evidence type="ECO:0000313" key="1">
    <source>
        <dbReference type="EMBL" id="GMH29198.1"/>
    </source>
</evidence>
<dbReference type="EMBL" id="BSYO01000036">
    <property type="protein sequence ID" value="GMH29198.1"/>
    <property type="molecule type" value="Genomic_DNA"/>
</dbReference>
<keyword evidence="2" id="KW-1185">Reference proteome</keyword>
<organism evidence="1 2">
    <name type="scientific">Nepenthes gracilis</name>
    <name type="common">Slender pitcher plant</name>
    <dbReference type="NCBI Taxonomy" id="150966"/>
    <lineage>
        <taxon>Eukaryota</taxon>
        <taxon>Viridiplantae</taxon>
        <taxon>Streptophyta</taxon>
        <taxon>Embryophyta</taxon>
        <taxon>Tracheophyta</taxon>
        <taxon>Spermatophyta</taxon>
        <taxon>Magnoliopsida</taxon>
        <taxon>eudicotyledons</taxon>
        <taxon>Gunneridae</taxon>
        <taxon>Pentapetalae</taxon>
        <taxon>Caryophyllales</taxon>
        <taxon>Nepenthaceae</taxon>
        <taxon>Nepenthes</taxon>
    </lineage>
</organism>
<dbReference type="Proteomes" id="UP001279734">
    <property type="component" value="Unassembled WGS sequence"/>
</dbReference>
<evidence type="ECO:0000313" key="2">
    <source>
        <dbReference type="Proteomes" id="UP001279734"/>
    </source>
</evidence>
<dbReference type="AlphaFoldDB" id="A0AAD3THQ6"/>
<proteinExistence type="predicted"/>
<protein>
    <submittedName>
        <fullName evidence="1">Uncharacterized protein</fullName>
    </submittedName>
</protein>
<name>A0AAD3THQ6_NEPGR</name>
<accession>A0AAD3THQ6</accession>